<dbReference type="RefSeq" id="WP_013659411.1">
    <property type="nucleotide sequence ID" value="NC_015276.1"/>
</dbReference>
<dbReference type="SMART" id="SM00267">
    <property type="entry name" value="GGDEF"/>
    <property type="match status" value="1"/>
</dbReference>
<dbReference type="PANTHER" id="PTHR33121">
    <property type="entry name" value="CYCLIC DI-GMP PHOSPHODIESTERASE PDEF"/>
    <property type="match status" value="1"/>
</dbReference>
<dbReference type="NCBIfam" id="TIGR00254">
    <property type="entry name" value="GGDEF"/>
    <property type="match status" value="1"/>
</dbReference>
<dbReference type="PROSITE" id="PS50887">
    <property type="entry name" value="GGDEF"/>
    <property type="match status" value="1"/>
</dbReference>
<dbReference type="CDD" id="cd01949">
    <property type="entry name" value="GGDEF"/>
    <property type="match status" value="1"/>
</dbReference>
<dbReference type="InterPro" id="IPR050706">
    <property type="entry name" value="Cyclic-di-GMP_PDE-like"/>
</dbReference>
<protein>
    <submittedName>
        <fullName evidence="3">Diguanylate cyclase</fullName>
    </submittedName>
</protein>
<dbReference type="SUPFAM" id="SSF55073">
    <property type="entry name" value="Nucleotide cyclase"/>
    <property type="match status" value="1"/>
</dbReference>
<keyword evidence="1" id="KW-1133">Transmembrane helix</keyword>
<dbReference type="Pfam" id="PF00990">
    <property type="entry name" value="GGDEF"/>
    <property type="match status" value="1"/>
</dbReference>
<feature type="transmembrane region" description="Helical" evidence="1">
    <location>
        <begin position="70"/>
        <end position="92"/>
    </location>
</feature>
<reference evidence="3 4" key="1">
    <citation type="journal article" date="2012" name="Stand. Genomic Sci.">
        <title>Complete genome sequence of the melanogenic marine bacterium Marinomonas mediterranea type strain (MMB-1(T)).</title>
        <authorList>
            <person name="Lucas-Elio P."/>
            <person name="Goodwin L."/>
            <person name="Woyke T."/>
            <person name="Pitluck S."/>
            <person name="Nolan M."/>
            <person name="Kyrpides N.C."/>
            <person name="Detter J.C."/>
            <person name="Copeland A."/>
            <person name="Teshima H."/>
            <person name="Bruce D."/>
            <person name="Detter C."/>
            <person name="Tapia R."/>
            <person name="Han S."/>
            <person name="Land M.L."/>
            <person name="Ivanova N."/>
            <person name="Mikhailova N."/>
            <person name="Johnston A.W."/>
            <person name="Sanchez-Amat A."/>
        </authorList>
    </citation>
    <scope>NUCLEOTIDE SEQUENCE [LARGE SCALE GENOMIC DNA]</scope>
    <source>
        <strain evidence="4">ATCC 700492 / JCM 21426 / NBRC 103028 / MMB-1</strain>
    </source>
</reference>
<dbReference type="HOGENOM" id="CLU_000445_11_1_6"/>
<dbReference type="AlphaFoldDB" id="F2JWB6"/>
<dbReference type="PATRIC" id="fig|717774.3.peg.203"/>
<dbReference type="OrthoDB" id="9803824at2"/>
<keyword evidence="1" id="KW-0812">Transmembrane</keyword>
<evidence type="ECO:0000256" key="1">
    <source>
        <dbReference type="SAM" id="Phobius"/>
    </source>
</evidence>
<dbReference type="STRING" id="717774.Marme_0200"/>
<dbReference type="InterPro" id="IPR029787">
    <property type="entry name" value="Nucleotide_cyclase"/>
</dbReference>
<proteinExistence type="predicted"/>
<feature type="transmembrane region" description="Helical" evidence="1">
    <location>
        <begin position="130"/>
        <end position="150"/>
    </location>
</feature>
<organism evidence="3 4">
    <name type="scientific">Marinomonas mediterranea (strain ATCC 700492 / JCM 21426 / NBRC 103028 / MMB-1)</name>
    <dbReference type="NCBI Taxonomy" id="717774"/>
    <lineage>
        <taxon>Bacteria</taxon>
        <taxon>Pseudomonadati</taxon>
        <taxon>Pseudomonadota</taxon>
        <taxon>Gammaproteobacteria</taxon>
        <taxon>Oceanospirillales</taxon>
        <taxon>Oceanospirillaceae</taxon>
        <taxon>Marinomonas</taxon>
    </lineage>
</organism>
<accession>F2JWB6</accession>
<feature type="domain" description="GGDEF" evidence="2">
    <location>
        <begin position="226"/>
        <end position="357"/>
    </location>
</feature>
<dbReference type="GO" id="GO:0071111">
    <property type="term" value="F:cyclic-guanylate-specific phosphodiesterase activity"/>
    <property type="evidence" value="ECO:0007669"/>
    <property type="project" value="InterPro"/>
</dbReference>
<name>F2JWB6_MARM1</name>
<feature type="transmembrane region" description="Helical" evidence="1">
    <location>
        <begin position="17"/>
        <end position="35"/>
    </location>
</feature>
<evidence type="ECO:0000259" key="2">
    <source>
        <dbReference type="PROSITE" id="PS50887"/>
    </source>
</evidence>
<keyword evidence="1" id="KW-0472">Membrane</keyword>
<dbReference type="InterPro" id="IPR043128">
    <property type="entry name" value="Rev_trsase/Diguanyl_cyclase"/>
</dbReference>
<dbReference type="Proteomes" id="UP000001062">
    <property type="component" value="Chromosome"/>
</dbReference>
<dbReference type="PANTHER" id="PTHR33121:SF71">
    <property type="entry name" value="OXYGEN SENSOR PROTEIN DOSP"/>
    <property type="match status" value="1"/>
</dbReference>
<evidence type="ECO:0000313" key="3">
    <source>
        <dbReference type="EMBL" id="ADZ89504.1"/>
    </source>
</evidence>
<dbReference type="InterPro" id="IPR000160">
    <property type="entry name" value="GGDEF_dom"/>
</dbReference>
<dbReference type="KEGG" id="mme:Marme_0200"/>
<keyword evidence="4" id="KW-1185">Reference proteome</keyword>
<sequence>MDEKTIPLGFENAFKRMVVAALGGSAFFLALYSVFPPEFESHWMGALYAFSNLAILGLFLQFAPQSKLKWIIIGLQFSFVTTFIPISWYFVIEAWREHWTLVESFPPILPFIVVSSAMVILLMNVNRLPYYIVGSWFLIAIPVVTYLFFHPVELTSPRGLEFLFAFGPASVFFVLVVPYQMTFANKYHRMLTLLQRARDEADRDYVTDLRNQRGLEEWAKHVSIKTRSMVLLARIDNFSHLKKEYGHDASDRLLVEFSSRLRIVYQGGHVLAKYRENEFLIVLVNPDIDETENVADDFHSWLSATGYKDIDDESVAVNIGVSSIGTFEQFDDLVDQANQALDNIKEQGGAPVQFYVESVSTRVQSATT</sequence>
<feature type="transmembrane region" description="Helical" evidence="1">
    <location>
        <begin position="162"/>
        <end position="181"/>
    </location>
</feature>
<dbReference type="EMBL" id="CP002583">
    <property type="protein sequence ID" value="ADZ89504.1"/>
    <property type="molecule type" value="Genomic_DNA"/>
</dbReference>
<feature type="transmembrane region" description="Helical" evidence="1">
    <location>
        <begin position="41"/>
        <end position="63"/>
    </location>
</feature>
<dbReference type="Gene3D" id="3.30.70.270">
    <property type="match status" value="1"/>
</dbReference>
<gene>
    <name evidence="3" type="ordered locus">Marme_0200</name>
</gene>
<dbReference type="eggNOG" id="COG2199">
    <property type="taxonomic scope" value="Bacteria"/>
</dbReference>
<feature type="transmembrane region" description="Helical" evidence="1">
    <location>
        <begin position="104"/>
        <end position="123"/>
    </location>
</feature>
<evidence type="ECO:0000313" key="4">
    <source>
        <dbReference type="Proteomes" id="UP000001062"/>
    </source>
</evidence>